<dbReference type="Pfam" id="PF00126">
    <property type="entry name" value="HTH_1"/>
    <property type="match status" value="1"/>
</dbReference>
<dbReference type="InterPro" id="IPR005119">
    <property type="entry name" value="LysR_subst-bd"/>
</dbReference>
<dbReference type="InterPro" id="IPR000847">
    <property type="entry name" value="LysR_HTH_N"/>
</dbReference>
<keyword evidence="4" id="KW-0804">Transcription</keyword>
<comment type="caution">
    <text evidence="6">The sequence shown here is derived from an EMBL/GenBank/DDBJ whole genome shotgun (WGS) entry which is preliminary data.</text>
</comment>
<dbReference type="GO" id="GO:0006351">
    <property type="term" value="P:DNA-templated transcription"/>
    <property type="evidence" value="ECO:0007669"/>
    <property type="project" value="TreeGrafter"/>
</dbReference>
<keyword evidence="2" id="KW-0805">Transcription regulation</keyword>
<evidence type="ECO:0000313" key="6">
    <source>
        <dbReference type="EMBL" id="MBD3844101.1"/>
    </source>
</evidence>
<sequence>MDQLAAMRAFVRVVETGTFTRAADLLDMPKPTVTKLIQQLEGHLRAKLLNRTTRRVTVTMDGAAYYERALRLLDELSELDASLTLAQARPSGRLRVDCSSSLAVSVIIPALHEFHARYPDIQLDLGLSDRPADLIGENLDCAVRAGEIVDQSLIARRIGEMQLITCATPDYLARFGTPVHPRDIEDGHQIVAYRPALGGRVLPLIYQNQNETIELSGRYTIALNDGMGYLAAGLASHGIMQLPTFMARVPIADGRLVPLLLDWCAAPKPLHIVYPPNRHLSNKVRVFVDWLAELFAREELVLSRNADSLPGCLPEILPAIPTPMPPKARQLSSNSSA</sequence>
<keyword evidence="7" id="KW-1185">Reference proteome</keyword>
<dbReference type="GO" id="GO:0003700">
    <property type="term" value="F:DNA-binding transcription factor activity"/>
    <property type="evidence" value="ECO:0007669"/>
    <property type="project" value="InterPro"/>
</dbReference>
<dbReference type="RefSeq" id="WP_081925315.1">
    <property type="nucleotide sequence ID" value="NZ_JACXWY010000001.1"/>
</dbReference>
<name>A0A927E3E8_9HYPH</name>
<dbReference type="AlphaFoldDB" id="A0A927E3E8"/>
<dbReference type="FunFam" id="1.10.10.10:FF:000001">
    <property type="entry name" value="LysR family transcriptional regulator"/>
    <property type="match status" value="1"/>
</dbReference>
<dbReference type="SUPFAM" id="SSF53850">
    <property type="entry name" value="Periplasmic binding protein-like II"/>
    <property type="match status" value="1"/>
</dbReference>
<dbReference type="PANTHER" id="PTHR30537:SF17">
    <property type="entry name" value="LYSR-FAMILY REGULATORY PROTEIN"/>
    <property type="match status" value="1"/>
</dbReference>
<dbReference type="EMBL" id="JACXWY010000001">
    <property type="protein sequence ID" value="MBD3844101.1"/>
    <property type="molecule type" value="Genomic_DNA"/>
</dbReference>
<dbReference type="PROSITE" id="PS50931">
    <property type="entry name" value="HTH_LYSR"/>
    <property type="match status" value="1"/>
</dbReference>
<accession>A0A927E3E8</accession>
<dbReference type="InterPro" id="IPR058163">
    <property type="entry name" value="LysR-type_TF_proteobact-type"/>
</dbReference>
<dbReference type="CDD" id="cd08472">
    <property type="entry name" value="PBP2_CrgA_like_3"/>
    <property type="match status" value="1"/>
</dbReference>
<dbReference type="SUPFAM" id="SSF46785">
    <property type="entry name" value="Winged helix' DNA-binding domain"/>
    <property type="match status" value="1"/>
</dbReference>
<evidence type="ECO:0000256" key="2">
    <source>
        <dbReference type="ARBA" id="ARBA00023015"/>
    </source>
</evidence>
<evidence type="ECO:0000256" key="1">
    <source>
        <dbReference type="ARBA" id="ARBA00009437"/>
    </source>
</evidence>
<feature type="domain" description="HTH lysR-type" evidence="5">
    <location>
        <begin position="1"/>
        <end position="59"/>
    </location>
</feature>
<dbReference type="Proteomes" id="UP000619295">
    <property type="component" value="Unassembled WGS sequence"/>
</dbReference>
<evidence type="ECO:0000256" key="3">
    <source>
        <dbReference type="ARBA" id="ARBA00023125"/>
    </source>
</evidence>
<gene>
    <name evidence="6" type="ORF">IED13_00210</name>
</gene>
<proteinExistence type="inferred from homology"/>
<protein>
    <submittedName>
        <fullName evidence="6">LysR family transcriptional regulator</fullName>
    </submittedName>
</protein>
<dbReference type="InterPro" id="IPR036388">
    <property type="entry name" value="WH-like_DNA-bd_sf"/>
</dbReference>
<reference evidence="6" key="1">
    <citation type="submission" date="2020-09" db="EMBL/GenBank/DDBJ databases">
        <title>Bosea spartocytisi sp. nov. a root nodule endophyte of Spartocytisus supranubius in the high mountain ecosystem fo the Teide National Park (Canary Islands, Spain).</title>
        <authorList>
            <person name="Pulido-Suarez L."/>
            <person name="Peix A."/>
            <person name="Igual J.M."/>
            <person name="Socas-Perez N."/>
            <person name="Velazquez E."/>
            <person name="Flores-Felix J.D."/>
            <person name="Leon-Barrios M."/>
        </authorList>
    </citation>
    <scope>NUCLEOTIDE SEQUENCE</scope>
    <source>
        <strain evidence="6">SSUT16</strain>
    </source>
</reference>
<keyword evidence="3" id="KW-0238">DNA-binding</keyword>
<dbReference type="Gene3D" id="1.10.10.10">
    <property type="entry name" value="Winged helix-like DNA-binding domain superfamily/Winged helix DNA-binding domain"/>
    <property type="match status" value="1"/>
</dbReference>
<dbReference type="Gene3D" id="3.40.190.290">
    <property type="match status" value="1"/>
</dbReference>
<dbReference type="PANTHER" id="PTHR30537">
    <property type="entry name" value="HTH-TYPE TRANSCRIPTIONAL REGULATOR"/>
    <property type="match status" value="1"/>
</dbReference>
<dbReference type="Pfam" id="PF03466">
    <property type="entry name" value="LysR_substrate"/>
    <property type="match status" value="1"/>
</dbReference>
<dbReference type="InterPro" id="IPR036390">
    <property type="entry name" value="WH_DNA-bd_sf"/>
</dbReference>
<dbReference type="GO" id="GO:0043565">
    <property type="term" value="F:sequence-specific DNA binding"/>
    <property type="evidence" value="ECO:0007669"/>
    <property type="project" value="TreeGrafter"/>
</dbReference>
<evidence type="ECO:0000313" key="7">
    <source>
        <dbReference type="Proteomes" id="UP000619295"/>
    </source>
</evidence>
<evidence type="ECO:0000256" key="4">
    <source>
        <dbReference type="ARBA" id="ARBA00023163"/>
    </source>
</evidence>
<comment type="similarity">
    <text evidence="1">Belongs to the LysR transcriptional regulatory family.</text>
</comment>
<evidence type="ECO:0000259" key="5">
    <source>
        <dbReference type="PROSITE" id="PS50931"/>
    </source>
</evidence>
<organism evidence="6 7">
    <name type="scientific">Bosea spartocytisi</name>
    <dbReference type="NCBI Taxonomy" id="2773451"/>
    <lineage>
        <taxon>Bacteria</taxon>
        <taxon>Pseudomonadati</taxon>
        <taxon>Pseudomonadota</taxon>
        <taxon>Alphaproteobacteria</taxon>
        <taxon>Hyphomicrobiales</taxon>
        <taxon>Boseaceae</taxon>
        <taxon>Bosea</taxon>
    </lineage>
</organism>